<evidence type="ECO:0000256" key="1">
    <source>
        <dbReference type="SAM" id="MobiDB-lite"/>
    </source>
</evidence>
<feature type="region of interest" description="Disordered" evidence="1">
    <location>
        <begin position="304"/>
        <end position="323"/>
    </location>
</feature>
<dbReference type="GO" id="GO:0003690">
    <property type="term" value="F:double-stranded DNA binding"/>
    <property type="evidence" value="ECO:0007669"/>
    <property type="project" value="InterPro"/>
</dbReference>
<protein>
    <submittedName>
        <fullName evidence="2">Uncharacterized protein</fullName>
    </submittedName>
</protein>
<feature type="region of interest" description="Disordered" evidence="1">
    <location>
        <begin position="1"/>
        <end position="22"/>
    </location>
</feature>
<dbReference type="PANTHER" id="PTHR12732">
    <property type="entry name" value="UNCHARACTERIZED PROTEASOME COMPONENT REGION PCI-CONTAINING"/>
    <property type="match status" value="1"/>
</dbReference>
<dbReference type="RefSeq" id="XP_029238377.1">
    <property type="nucleotide sequence ID" value="XM_029381885.1"/>
</dbReference>
<dbReference type="EMBL" id="MKGL01000149">
    <property type="protein sequence ID" value="RNF04919.1"/>
    <property type="molecule type" value="Genomic_DNA"/>
</dbReference>
<dbReference type="AlphaFoldDB" id="A0A3S5IR75"/>
<dbReference type="GO" id="GO:0070390">
    <property type="term" value="C:transcription export complex 2"/>
    <property type="evidence" value="ECO:0007669"/>
    <property type="project" value="TreeGrafter"/>
</dbReference>
<evidence type="ECO:0000313" key="2">
    <source>
        <dbReference type="EMBL" id="RNF04919.1"/>
    </source>
</evidence>
<dbReference type="GO" id="GO:0006368">
    <property type="term" value="P:transcription elongation by RNA polymerase II"/>
    <property type="evidence" value="ECO:0007669"/>
    <property type="project" value="TreeGrafter"/>
</dbReference>
<dbReference type="OrthoDB" id="10252687at2759"/>
<dbReference type="GO" id="GO:0016973">
    <property type="term" value="P:poly(A)+ mRNA export from nucleus"/>
    <property type="evidence" value="ECO:0007669"/>
    <property type="project" value="TreeGrafter"/>
</dbReference>
<dbReference type="InterPro" id="IPR045114">
    <property type="entry name" value="Csn12-like"/>
</dbReference>
<gene>
    <name evidence="2" type="ORF">TraAM80_04988</name>
</gene>
<dbReference type="Proteomes" id="UP000283634">
    <property type="component" value="Unassembled WGS sequence"/>
</dbReference>
<dbReference type="GO" id="GO:0000973">
    <property type="term" value="P:post-transcriptional tethering of RNA polymerase II gene DNA at nuclear periphery"/>
    <property type="evidence" value="ECO:0007669"/>
    <property type="project" value="TreeGrafter"/>
</dbReference>
<dbReference type="PANTHER" id="PTHR12732:SF3">
    <property type="entry name" value="PCI DOMAIN-CONTAINING PROTEIN"/>
    <property type="match status" value="1"/>
</dbReference>
<keyword evidence="3" id="KW-1185">Reference proteome</keyword>
<comment type="caution">
    <text evidence="2">The sequence shown here is derived from an EMBL/GenBank/DDBJ whole genome shotgun (WGS) entry which is preliminary data.</text>
</comment>
<accession>A0A3S5IR75</accession>
<evidence type="ECO:0000313" key="3">
    <source>
        <dbReference type="Proteomes" id="UP000283634"/>
    </source>
</evidence>
<dbReference type="OMA" id="QMLAVWH"/>
<sequence>MSAFDAPPQTPPGAAPSSAATRPNAFSSVFSTSATAAAGLSAPIFGTTTAFGTSSTPIHGGTQGTAPAPRSAFGASVFQQSSQRGDGLQTAQRLFTLGVTPSGGGTMLPPTVLSSQLPAPQPLTVPPPVFPKRESGVLSFNPMAPGAIRGRGRGVNFGRRGAGRVDVAPSSVFTAPATPSSVKGTWQPRISKQNQPQTDVGASAAGQLLSTRVFAAFMRKILDENDVRREEAADFLEDAFFGVVGSYGGGAFSMVLQQMLAVWHTLRDTHQVSSVKGEHWVALFALGCHLNLVSMTILAGETEEDGGADVDKTNNDNTNSSGAGDRKRLILGNKWAALTNGCTYANLMCDIFLQLFSNQAENHVPYSVLPFVLRRVRNTFELANDEGVFAVQSNMKTILLKLYRYVRVPTLQQAPQSEVERQRTAAYACVLGELMLHSYAPSGRDEFVQSFHQHCGNMIEIRCTLYHHHAHNLLQEPLTDAVIQEAMGLLARAFVIVPEDAHENKRLLFVKLAACGLALGQVPLPEDQAAYNLTELEDLIVAVRSANWLLFDIAMRNNSEFYVQCGIHNVLQVVSKRIALSMVVKYYVGSFSSRLPVQDMIEYYRLPFTLHEGCHVWLLPLLVEKRINGVMESGVLVLSGSNPFDAYSKEALIALAASSKST</sequence>
<feature type="region of interest" description="Disordered" evidence="1">
    <location>
        <begin position="176"/>
        <end position="199"/>
    </location>
</feature>
<reference evidence="2 3" key="1">
    <citation type="journal article" date="2018" name="BMC Genomics">
        <title>Genomic comparison of Trypanosoma conorhini and Trypanosoma rangeli to Trypanosoma cruzi strains of high and low virulence.</title>
        <authorList>
            <person name="Bradwell K.R."/>
            <person name="Koparde V.N."/>
            <person name="Matveyev A.V."/>
            <person name="Serrano M.G."/>
            <person name="Alves J.M."/>
            <person name="Parikh H."/>
            <person name="Huang B."/>
            <person name="Lee V."/>
            <person name="Espinosa-Alvarez O."/>
            <person name="Ortiz P.A."/>
            <person name="Costa-Martins A.G."/>
            <person name="Teixeira M.M."/>
            <person name="Buck G.A."/>
        </authorList>
    </citation>
    <scope>NUCLEOTIDE SEQUENCE [LARGE SCALE GENOMIC DNA]</scope>
    <source>
        <strain evidence="2 3">AM80</strain>
    </source>
</reference>
<dbReference type="GO" id="GO:0003723">
    <property type="term" value="F:RNA binding"/>
    <property type="evidence" value="ECO:0007669"/>
    <property type="project" value="InterPro"/>
</dbReference>
<name>A0A3S5IR75_TRYRA</name>
<organism evidence="2 3">
    <name type="scientific">Trypanosoma rangeli</name>
    <dbReference type="NCBI Taxonomy" id="5698"/>
    <lineage>
        <taxon>Eukaryota</taxon>
        <taxon>Discoba</taxon>
        <taxon>Euglenozoa</taxon>
        <taxon>Kinetoplastea</taxon>
        <taxon>Metakinetoplastina</taxon>
        <taxon>Trypanosomatida</taxon>
        <taxon>Trypanosomatidae</taxon>
        <taxon>Trypanosoma</taxon>
        <taxon>Herpetosoma</taxon>
    </lineage>
</organism>
<dbReference type="GeneID" id="40328921"/>
<proteinExistence type="predicted"/>